<dbReference type="AlphaFoldDB" id="A0A381S3T2"/>
<feature type="non-terminal residue" evidence="1">
    <location>
        <position position="1"/>
    </location>
</feature>
<sequence>VARELGSERRETVRSLSVVGARNLSGSDSSTRGPSWTDRWCICCSARSIAE</sequence>
<organism evidence="1">
    <name type="scientific">marine metagenome</name>
    <dbReference type="NCBI Taxonomy" id="408172"/>
    <lineage>
        <taxon>unclassified sequences</taxon>
        <taxon>metagenomes</taxon>
        <taxon>ecological metagenomes</taxon>
    </lineage>
</organism>
<accession>A0A381S3T2</accession>
<protein>
    <submittedName>
        <fullName evidence="1">Uncharacterized protein</fullName>
    </submittedName>
</protein>
<gene>
    <name evidence="1" type="ORF">METZ01_LOCUS50842</name>
</gene>
<reference evidence="1" key="1">
    <citation type="submission" date="2018-05" db="EMBL/GenBank/DDBJ databases">
        <authorList>
            <person name="Lanie J.A."/>
            <person name="Ng W.-L."/>
            <person name="Kazmierczak K.M."/>
            <person name="Andrzejewski T.M."/>
            <person name="Davidsen T.M."/>
            <person name="Wayne K.J."/>
            <person name="Tettelin H."/>
            <person name="Glass J.I."/>
            <person name="Rusch D."/>
            <person name="Podicherti R."/>
            <person name="Tsui H.-C.T."/>
            <person name="Winkler M.E."/>
        </authorList>
    </citation>
    <scope>NUCLEOTIDE SEQUENCE</scope>
</reference>
<evidence type="ECO:0000313" key="1">
    <source>
        <dbReference type="EMBL" id="SUZ97988.1"/>
    </source>
</evidence>
<proteinExistence type="predicted"/>
<dbReference type="EMBL" id="UINC01002561">
    <property type="protein sequence ID" value="SUZ97988.1"/>
    <property type="molecule type" value="Genomic_DNA"/>
</dbReference>
<name>A0A381S3T2_9ZZZZ</name>